<dbReference type="CDD" id="cd09280">
    <property type="entry name" value="RNase_HI_eukaryote_like"/>
    <property type="match status" value="1"/>
</dbReference>
<dbReference type="Proteomes" id="UP001302812">
    <property type="component" value="Unassembled WGS sequence"/>
</dbReference>
<sequence length="339" mass="37022">MPATRKTAATAAHSLPAPATTAQPPSKKRKMDTAEQKYYAVRAGHKPGVYTSWAICQQQISGFKGAAFKYLADDAGLVKSFVSYEDALAFAEGRDPPSMAKAKPDRFYGVAVGRKPGVYTEWAKAQEAIVGWKGPKYKKFDTREAAEEFVRTYGAATSTLILSEADGEQQALEPPSKKQKQAEKPPPPRGNVLVVYTDGSSLGNGRSGASAGVGVYFGPNDPRNVSERLEGPVQTNQRAELTAILRALEKVDETQDIELRTDSKYSIQCVTEWYINWEKNGWMTNGGAVKNQDLVRAIRAKLEQREQKGGLTQFIWVKGHNNDAGNVAADHLAVEGARK</sequence>
<evidence type="ECO:0000256" key="5">
    <source>
        <dbReference type="ARBA" id="ARBA00022722"/>
    </source>
</evidence>
<dbReference type="FunFam" id="3.40.970.10:FF:000001">
    <property type="entry name" value="Ribonuclease H1"/>
    <property type="match status" value="1"/>
</dbReference>
<dbReference type="InterPro" id="IPR017067">
    <property type="entry name" value="RNase_H1_euk"/>
</dbReference>
<dbReference type="GO" id="GO:0003676">
    <property type="term" value="F:nucleic acid binding"/>
    <property type="evidence" value="ECO:0007669"/>
    <property type="project" value="UniProtKB-UniRule"/>
</dbReference>
<dbReference type="PANTHER" id="PTHR10642">
    <property type="entry name" value="RIBONUCLEASE H1"/>
    <property type="match status" value="1"/>
</dbReference>
<dbReference type="Gene3D" id="3.30.420.10">
    <property type="entry name" value="Ribonuclease H-like superfamily/Ribonuclease H"/>
    <property type="match status" value="1"/>
</dbReference>
<evidence type="ECO:0000256" key="7">
    <source>
        <dbReference type="ARBA" id="ARBA00022759"/>
    </source>
</evidence>
<dbReference type="InterPro" id="IPR002156">
    <property type="entry name" value="RNaseH_domain"/>
</dbReference>
<dbReference type="GO" id="GO:0000287">
    <property type="term" value="F:magnesium ion binding"/>
    <property type="evidence" value="ECO:0007669"/>
    <property type="project" value="UniProtKB-UniRule"/>
</dbReference>
<evidence type="ECO:0000256" key="1">
    <source>
        <dbReference type="ARBA" id="ARBA00000077"/>
    </source>
</evidence>
<gene>
    <name evidence="13" type="ORF">N656DRAFT_767990</name>
</gene>
<evidence type="ECO:0000313" key="13">
    <source>
        <dbReference type="EMBL" id="KAK4112995.1"/>
    </source>
</evidence>
<dbReference type="InterPro" id="IPR037056">
    <property type="entry name" value="RNase_H1_N_sf"/>
</dbReference>
<dbReference type="Pfam" id="PF00075">
    <property type="entry name" value="RNase_H"/>
    <property type="match status" value="1"/>
</dbReference>
<dbReference type="InterPro" id="IPR009027">
    <property type="entry name" value="Ribosomal_bL9/RNase_H1_N"/>
</dbReference>
<feature type="region of interest" description="Disordered" evidence="11">
    <location>
        <begin position="166"/>
        <end position="191"/>
    </location>
</feature>
<reference evidence="13" key="2">
    <citation type="submission" date="2023-05" db="EMBL/GenBank/DDBJ databases">
        <authorList>
            <consortium name="Lawrence Berkeley National Laboratory"/>
            <person name="Steindorff A."/>
            <person name="Hensen N."/>
            <person name="Bonometti L."/>
            <person name="Westerberg I."/>
            <person name="Brannstrom I.O."/>
            <person name="Guillou S."/>
            <person name="Cros-Aarteil S."/>
            <person name="Calhoun S."/>
            <person name="Haridas S."/>
            <person name="Kuo A."/>
            <person name="Mondo S."/>
            <person name="Pangilinan J."/>
            <person name="Riley R."/>
            <person name="Labutti K."/>
            <person name="Andreopoulos B."/>
            <person name="Lipzen A."/>
            <person name="Chen C."/>
            <person name="Yanf M."/>
            <person name="Daum C."/>
            <person name="Ng V."/>
            <person name="Clum A."/>
            <person name="Ohm R."/>
            <person name="Martin F."/>
            <person name="Silar P."/>
            <person name="Natvig D."/>
            <person name="Lalanne C."/>
            <person name="Gautier V."/>
            <person name="Ament-Velasquez S.L."/>
            <person name="Kruys A."/>
            <person name="Hutchinson M.I."/>
            <person name="Powell A.J."/>
            <person name="Barry K."/>
            <person name="Miller A.N."/>
            <person name="Grigoriev I.V."/>
            <person name="Debuchy R."/>
            <person name="Gladieux P."/>
            <person name="Thoren M.H."/>
            <person name="Johannesson H."/>
        </authorList>
    </citation>
    <scope>NUCLEOTIDE SEQUENCE</scope>
    <source>
        <strain evidence="13">CBS 508.74</strain>
    </source>
</reference>
<dbReference type="GO" id="GO:0043137">
    <property type="term" value="P:DNA replication, removal of RNA primer"/>
    <property type="evidence" value="ECO:0007669"/>
    <property type="project" value="TreeGrafter"/>
</dbReference>
<evidence type="ECO:0000313" key="14">
    <source>
        <dbReference type="Proteomes" id="UP001302812"/>
    </source>
</evidence>
<comment type="caution">
    <text evidence="13">The sequence shown here is derived from an EMBL/GenBank/DDBJ whole genome shotgun (WGS) entry which is preliminary data.</text>
</comment>
<dbReference type="InterPro" id="IPR050092">
    <property type="entry name" value="RNase_H"/>
</dbReference>
<protein>
    <recommendedName>
        <fullName evidence="4 10">Ribonuclease H</fullName>
        <shortName evidence="10">RNase H</shortName>
        <ecNumber evidence="4 10">3.1.26.4</ecNumber>
    </recommendedName>
</protein>
<dbReference type="PROSITE" id="PS50879">
    <property type="entry name" value="RNASE_H_1"/>
    <property type="match status" value="1"/>
</dbReference>
<organism evidence="13 14">
    <name type="scientific">Canariomyces notabilis</name>
    <dbReference type="NCBI Taxonomy" id="2074819"/>
    <lineage>
        <taxon>Eukaryota</taxon>
        <taxon>Fungi</taxon>
        <taxon>Dikarya</taxon>
        <taxon>Ascomycota</taxon>
        <taxon>Pezizomycotina</taxon>
        <taxon>Sordariomycetes</taxon>
        <taxon>Sordariomycetidae</taxon>
        <taxon>Sordariales</taxon>
        <taxon>Chaetomiaceae</taxon>
        <taxon>Canariomyces</taxon>
    </lineage>
</organism>
<dbReference type="InterPro" id="IPR012337">
    <property type="entry name" value="RNaseH-like_sf"/>
</dbReference>
<name>A0AAN6TES0_9PEZI</name>
<evidence type="ECO:0000256" key="11">
    <source>
        <dbReference type="SAM" id="MobiDB-lite"/>
    </source>
</evidence>
<dbReference type="EMBL" id="MU853340">
    <property type="protein sequence ID" value="KAK4112995.1"/>
    <property type="molecule type" value="Genomic_DNA"/>
</dbReference>
<dbReference type="PIRSF" id="PIRSF036852">
    <property type="entry name" value="Ribonuclease_H1_euk"/>
    <property type="match status" value="1"/>
</dbReference>
<comment type="function">
    <text evidence="10">Endonuclease that specifically degrades the RNA of RNA-DNA hybrids.</text>
</comment>
<dbReference type="EC" id="3.1.26.4" evidence="4 10"/>
<dbReference type="InterPro" id="IPR011320">
    <property type="entry name" value="RNase_H1_N"/>
</dbReference>
<dbReference type="PANTHER" id="PTHR10642:SF26">
    <property type="entry name" value="RIBONUCLEASE H1"/>
    <property type="match status" value="1"/>
</dbReference>
<comment type="cofactor">
    <cofactor evidence="2 10">
        <name>Mg(2+)</name>
        <dbReference type="ChEBI" id="CHEBI:18420"/>
    </cofactor>
</comment>
<dbReference type="GeneID" id="89937716"/>
<keyword evidence="14" id="KW-1185">Reference proteome</keyword>
<reference evidence="13" key="1">
    <citation type="journal article" date="2023" name="Mol. Phylogenet. Evol.">
        <title>Genome-scale phylogeny and comparative genomics of the fungal order Sordariales.</title>
        <authorList>
            <person name="Hensen N."/>
            <person name="Bonometti L."/>
            <person name="Westerberg I."/>
            <person name="Brannstrom I.O."/>
            <person name="Guillou S."/>
            <person name="Cros-Aarteil S."/>
            <person name="Calhoun S."/>
            <person name="Haridas S."/>
            <person name="Kuo A."/>
            <person name="Mondo S."/>
            <person name="Pangilinan J."/>
            <person name="Riley R."/>
            <person name="LaButti K."/>
            <person name="Andreopoulos B."/>
            <person name="Lipzen A."/>
            <person name="Chen C."/>
            <person name="Yan M."/>
            <person name="Daum C."/>
            <person name="Ng V."/>
            <person name="Clum A."/>
            <person name="Steindorff A."/>
            <person name="Ohm R.A."/>
            <person name="Martin F."/>
            <person name="Silar P."/>
            <person name="Natvig D.O."/>
            <person name="Lalanne C."/>
            <person name="Gautier V."/>
            <person name="Ament-Velasquez S.L."/>
            <person name="Kruys A."/>
            <person name="Hutchinson M.I."/>
            <person name="Powell A.J."/>
            <person name="Barry K."/>
            <person name="Miller A.N."/>
            <person name="Grigoriev I.V."/>
            <person name="Debuchy R."/>
            <person name="Gladieux P."/>
            <person name="Hiltunen Thoren M."/>
            <person name="Johannesson H."/>
        </authorList>
    </citation>
    <scope>NUCLEOTIDE SEQUENCE</scope>
    <source>
        <strain evidence="13">CBS 508.74</strain>
    </source>
</reference>
<keyword evidence="6 10" id="KW-0479">Metal-binding</keyword>
<keyword evidence="8 10" id="KW-0378">Hydrolase</keyword>
<feature type="compositionally biased region" description="Low complexity" evidence="11">
    <location>
        <begin position="7"/>
        <end position="22"/>
    </location>
</feature>
<feature type="domain" description="RNase H type-1" evidence="12">
    <location>
        <begin position="189"/>
        <end position="338"/>
    </location>
</feature>
<dbReference type="RefSeq" id="XP_064670565.1">
    <property type="nucleotide sequence ID" value="XM_064813591.1"/>
</dbReference>
<evidence type="ECO:0000256" key="6">
    <source>
        <dbReference type="ARBA" id="ARBA00022723"/>
    </source>
</evidence>
<evidence type="ECO:0000256" key="3">
    <source>
        <dbReference type="ARBA" id="ARBA00005300"/>
    </source>
</evidence>
<dbReference type="SUPFAM" id="SSF55658">
    <property type="entry name" value="L9 N-domain-like"/>
    <property type="match status" value="2"/>
</dbReference>
<dbReference type="Pfam" id="PF01693">
    <property type="entry name" value="Cauli_VI"/>
    <property type="match status" value="2"/>
</dbReference>
<evidence type="ECO:0000256" key="9">
    <source>
        <dbReference type="ARBA" id="ARBA00022842"/>
    </source>
</evidence>
<evidence type="ECO:0000256" key="8">
    <source>
        <dbReference type="ARBA" id="ARBA00022801"/>
    </source>
</evidence>
<comment type="similarity">
    <text evidence="3 10">Belongs to the RNase H family.</text>
</comment>
<dbReference type="FunFam" id="3.30.420.10:FF:000090">
    <property type="entry name" value="Ribonuclease H"/>
    <property type="match status" value="1"/>
</dbReference>
<feature type="region of interest" description="Disordered" evidence="11">
    <location>
        <begin position="1"/>
        <end position="34"/>
    </location>
</feature>
<evidence type="ECO:0000256" key="2">
    <source>
        <dbReference type="ARBA" id="ARBA00001946"/>
    </source>
</evidence>
<evidence type="ECO:0000256" key="4">
    <source>
        <dbReference type="ARBA" id="ARBA00012180"/>
    </source>
</evidence>
<proteinExistence type="inferred from homology"/>
<dbReference type="InterPro" id="IPR036397">
    <property type="entry name" value="RNaseH_sf"/>
</dbReference>
<keyword evidence="7 10" id="KW-0255">Endonuclease</keyword>
<keyword evidence="9 10" id="KW-0460">Magnesium</keyword>
<accession>A0AAN6TES0</accession>
<comment type="catalytic activity">
    <reaction evidence="1 10">
        <text>Endonucleolytic cleavage to 5'-phosphomonoester.</text>
        <dbReference type="EC" id="3.1.26.4"/>
    </reaction>
</comment>
<dbReference type="AlphaFoldDB" id="A0AAN6TES0"/>
<dbReference type="SUPFAM" id="SSF53098">
    <property type="entry name" value="Ribonuclease H-like"/>
    <property type="match status" value="1"/>
</dbReference>
<evidence type="ECO:0000259" key="12">
    <source>
        <dbReference type="PROSITE" id="PS50879"/>
    </source>
</evidence>
<dbReference type="Gene3D" id="3.40.970.10">
    <property type="entry name" value="Ribonuclease H1, N-terminal domain"/>
    <property type="match status" value="2"/>
</dbReference>
<dbReference type="GO" id="GO:0004523">
    <property type="term" value="F:RNA-DNA hybrid ribonuclease activity"/>
    <property type="evidence" value="ECO:0007669"/>
    <property type="project" value="UniProtKB-UniRule"/>
</dbReference>
<keyword evidence="5 10" id="KW-0540">Nuclease</keyword>
<evidence type="ECO:0000256" key="10">
    <source>
        <dbReference type="PIRNR" id="PIRNR036852"/>
    </source>
</evidence>